<name>A0A1N6I4L0_9BACT</name>
<dbReference type="EMBL" id="FSRG01000006">
    <property type="protein sequence ID" value="SIO26962.1"/>
    <property type="molecule type" value="Genomic_DNA"/>
</dbReference>
<proteinExistence type="predicted"/>
<sequence length="193" mass="22033">MKGYFTHEEYENEKFIGLDLLEEKIRDVSFFNCTFERCSFLYADLSLSSFDNCLFKHSNISLTKFQGTHFFDVQFKGCKLLGTDWGSLRGLFKAEFTDCILDSAVFPKRNLQYFSFIRSTFNGASFIDTNLAHAVFDDCDLGGALFDRAILTEADLSTAFNYSIDVSKNTITKAKFSLPEAIILLQNFNIQLI</sequence>
<keyword evidence="2" id="KW-1185">Reference proteome</keyword>
<dbReference type="InterPro" id="IPR001646">
    <property type="entry name" value="5peptide_repeat"/>
</dbReference>
<dbReference type="InterPro" id="IPR052949">
    <property type="entry name" value="PA_immunity-related"/>
</dbReference>
<evidence type="ECO:0000313" key="2">
    <source>
        <dbReference type="Proteomes" id="UP000184694"/>
    </source>
</evidence>
<accession>A0A1N6I4L0</accession>
<dbReference type="Gene3D" id="2.160.20.80">
    <property type="entry name" value="E3 ubiquitin-protein ligase SopA"/>
    <property type="match status" value="1"/>
</dbReference>
<dbReference type="Pfam" id="PF13599">
    <property type="entry name" value="Pentapeptide_4"/>
    <property type="match status" value="1"/>
</dbReference>
<dbReference type="SUPFAM" id="SSF141571">
    <property type="entry name" value="Pentapeptide repeat-like"/>
    <property type="match status" value="1"/>
</dbReference>
<dbReference type="STRING" id="1121457.SAMN02745161_2410"/>
<dbReference type="OrthoDB" id="5501263at2"/>
<dbReference type="PANTHER" id="PTHR42999">
    <property type="entry name" value="ANTIBIOTIC RESISTANCE PROTEIN MCBG"/>
    <property type="match status" value="1"/>
</dbReference>
<dbReference type="Proteomes" id="UP000184694">
    <property type="component" value="Unassembled WGS sequence"/>
</dbReference>
<organism evidence="1 2">
    <name type="scientific">Halodesulfovibrio marinisediminis DSM 17456</name>
    <dbReference type="NCBI Taxonomy" id="1121457"/>
    <lineage>
        <taxon>Bacteria</taxon>
        <taxon>Pseudomonadati</taxon>
        <taxon>Thermodesulfobacteriota</taxon>
        <taxon>Desulfovibrionia</taxon>
        <taxon>Desulfovibrionales</taxon>
        <taxon>Desulfovibrionaceae</taxon>
        <taxon>Halodesulfovibrio</taxon>
    </lineage>
</organism>
<dbReference type="PANTHER" id="PTHR42999:SF1">
    <property type="entry name" value="PENTAPEPTIDE REPEAT-CONTAINING PROTEIN"/>
    <property type="match status" value="1"/>
</dbReference>
<dbReference type="RefSeq" id="WP_074217185.1">
    <property type="nucleotide sequence ID" value="NZ_FSRG01000006.1"/>
</dbReference>
<gene>
    <name evidence="1" type="ORF">SAMN02745161_2410</name>
</gene>
<evidence type="ECO:0000313" key="1">
    <source>
        <dbReference type="EMBL" id="SIO26962.1"/>
    </source>
</evidence>
<reference evidence="2" key="1">
    <citation type="submission" date="2016-11" db="EMBL/GenBank/DDBJ databases">
        <authorList>
            <person name="Varghese N."/>
            <person name="Submissions S."/>
        </authorList>
    </citation>
    <scope>NUCLEOTIDE SEQUENCE [LARGE SCALE GENOMIC DNA]</scope>
    <source>
        <strain evidence="2">DSM 17456</strain>
    </source>
</reference>
<dbReference type="AlphaFoldDB" id="A0A1N6I4L0"/>
<protein>
    <submittedName>
        <fullName evidence="1">Uncharacterized protein YjbI, contains pentapeptide repeats</fullName>
    </submittedName>
</protein>